<dbReference type="Proteomes" id="UP000812982">
    <property type="component" value="Unassembled WGS sequence"/>
</dbReference>
<dbReference type="PANTHER" id="PTHR34374">
    <property type="entry name" value="LARGE RIBOSOMAL RNA SUBUNIT ACCUMULATION PROTEIN YCED HOMOLOG 1, CHLOROPLASTIC"/>
    <property type="match status" value="1"/>
</dbReference>
<evidence type="ECO:0000313" key="1">
    <source>
        <dbReference type="EMBL" id="MBU9764459.1"/>
    </source>
</evidence>
<organism evidence="1 2">
    <name type="scientific">[Mycobacterium] fortunisiensis</name>
    <dbReference type="NCBI Taxonomy" id="2600579"/>
    <lineage>
        <taxon>Bacteria</taxon>
        <taxon>Bacillati</taxon>
        <taxon>Actinomycetota</taxon>
        <taxon>Actinomycetes</taxon>
        <taxon>Mycobacteriales</taxon>
        <taxon>Mycobacteriaceae</taxon>
        <taxon>Mycolicibacterium</taxon>
    </lineage>
</organism>
<name>A0ABS6KLK8_9MYCO</name>
<reference evidence="1 2" key="1">
    <citation type="journal article" date="2021" name="Sci. Rep.">
        <title>Phenotypic and genomic hallmarks of a novel, potentially pathogenic rapidly growing Mycobacterium species related to the Mycobacterium fortuitum complex.</title>
        <authorList>
            <person name="Gharbi R."/>
            <person name="Khanna V."/>
            <person name="Frigui W."/>
            <person name="Mhenni B."/>
            <person name="Brosch R."/>
            <person name="Mardassi H."/>
        </authorList>
    </citation>
    <scope>NUCLEOTIDE SEQUENCE [LARGE SCALE GENOMIC DNA]</scope>
    <source>
        <strain evidence="1 2">TNTM28</strain>
    </source>
</reference>
<gene>
    <name evidence="1" type="ORF">FR943_11465</name>
</gene>
<proteinExistence type="predicted"/>
<dbReference type="EMBL" id="VOMB01000016">
    <property type="protein sequence ID" value="MBU9764459.1"/>
    <property type="molecule type" value="Genomic_DNA"/>
</dbReference>
<accession>A0ABS6KLK8</accession>
<dbReference type="InterPro" id="IPR003772">
    <property type="entry name" value="YceD"/>
</dbReference>
<keyword evidence="2" id="KW-1185">Reference proteome</keyword>
<sequence length="205" mass="21313">MATHARSGRQGGSGRAGVSRSPLVIDVARLGRRPGSLLTHRETVPSPVRIGAELIAIEQGAPLDLDLQLQSVSEGVLVSGTVSAPTVGECARCLTPITGDVEIGLTELYAYPDSATDETTEADEVGRVGSSGQADTVDLEQPIIDAVGLALPFSPLCRPDCPGLCPDCGVALANAEPGHHHDKIDPRWAKLAAMLPTEKRPGGEK</sequence>
<protein>
    <submittedName>
        <fullName evidence="1">DUF177 domain-containing protein</fullName>
    </submittedName>
</protein>
<dbReference type="Pfam" id="PF02620">
    <property type="entry name" value="YceD"/>
    <property type="match status" value="1"/>
</dbReference>
<evidence type="ECO:0000313" key="2">
    <source>
        <dbReference type="Proteomes" id="UP000812982"/>
    </source>
</evidence>
<dbReference type="PANTHER" id="PTHR34374:SF1">
    <property type="entry name" value="LARGE RIBOSOMAL RNA SUBUNIT ACCUMULATION PROTEIN YCED HOMOLOG 1, CHLOROPLASTIC"/>
    <property type="match status" value="1"/>
</dbReference>
<dbReference type="RefSeq" id="WP_217157006.1">
    <property type="nucleotide sequence ID" value="NZ_VOMB01000016.1"/>
</dbReference>
<comment type="caution">
    <text evidence="1">The sequence shown here is derived from an EMBL/GenBank/DDBJ whole genome shotgun (WGS) entry which is preliminary data.</text>
</comment>